<evidence type="ECO:0000313" key="6">
    <source>
        <dbReference type="Proteomes" id="UP000601171"/>
    </source>
</evidence>
<dbReference type="Gene3D" id="1.20.120.530">
    <property type="entry name" value="GntR ligand-binding domain-like"/>
    <property type="match status" value="1"/>
</dbReference>
<dbReference type="InterPro" id="IPR011711">
    <property type="entry name" value="GntR_C"/>
</dbReference>
<dbReference type="GO" id="GO:0003677">
    <property type="term" value="F:DNA binding"/>
    <property type="evidence" value="ECO:0007669"/>
    <property type="project" value="UniProtKB-KW"/>
</dbReference>
<evidence type="ECO:0000256" key="1">
    <source>
        <dbReference type="ARBA" id="ARBA00023015"/>
    </source>
</evidence>
<dbReference type="EMBL" id="JACRTG010000033">
    <property type="protein sequence ID" value="MBC8589257.1"/>
    <property type="molecule type" value="Genomic_DNA"/>
</dbReference>
<keyword evidence="1" id="KW-0805">Transcription regulation</keyword>
<dbReference type="PANTHER" id="PTHR43537:SF24">
    <property type="entry name" value="GLUCONATE OPERON TRANSCRIPTIONAL REPRESSOR"/>
    <property type="match status" value="1"/>
</dbReference>
<dbReference type="Pfam" id="PF00392">
    <property type="entry name" value="GntR"/>
    <property type="match status" value="1"/>
</dbReference>
<keyword evidence="3" id="KW-0804">Transcription</keyword>
<accession>A0A926IG65</accession>
<dbReference type="InterPro" id="IPR008920">
    <property type="entry name" value="TF_FadR/GntR_C"/>
</dbReference>
<keyword evidence="2" id="KW-0238">DNA-binding</keyword>
<dbReference type="PROSITE" id="PS50949">
    <property type="entry name" value="HTH_GNTR"/>
    <property type="match status" value="1"/>
</dbReference>
<evidence type="ECO:0000259" key="4">
    <source>
        <dbReference type="PROSITE" id="PS50949"/>
    </source>
</evidence>
<comment type="caution">
    <text evidence="5">The sequence shown here is derived from an EMBL/GenBank/DDBJ whole genome shotgun (WGS) entry which is preliminary data.</text>
</comment>
<dbReference type="InterPro" id="IPR000524">
    <property type="entry name" value="Tscrpt_reg_HTH_GntR"/>
</dbReference>
<dbReference type="InterPro" id="IPR036388">
    <property type="entry name" value="WH-like_DNA-bd_sf"/>
</dbReference>
<dbReference type="SUPFAM" id="SSF46785">
    <property type="entry name" value="Winged helix' DNA-binding domain"/>
    <property type="match status" value="1"/>
</dbReference>
<reference evidence="5" key="1">
    <citation type="submission" date="2020-08" db="EMBL/GenBank/DDBJ databases">
        <title>Genome public.</title>
        <authorList>
            <person name="Liu C."/>
            <person name="Sun Q."/>
        </authorList>
    </citation>
    <scope>NUCLEOTIDE SEQUENCE</scope>
    <source>
        <strain evidence="5">BX21</strain>
    </source>
</reference>
<evidence type="ECO:0000256" key="2">
    <source>
        <dbReference type="ARBA" id="ARBA00023125"/>
    </source>
</evidence>
<dbReference type="PANTHER" id="PTHR43537">
    <property type="entry name" value="TRANSCRIPTIONAL REGULATOR, GNTR FAMILY"/>
    <property type="match status" value="1"/>
</dbReference>
<protein>
    <submittedName>
        <fullName evidence="5">GntR family transcriptional regulator</fullName>
    </submittedName>
</protein>
<dbReference type="AlphaFoldDB" id="A0A926IG65"/>
<name>A0A926IG65_9FIRM</name>
<dbReference type="RefSeq" id="WP_262430723.1">
    <property type="nucleotide sequence ID" value="NZ_JACRTG010000033.1"/>
</dbReference>
<dbReference type="SMART" id="SM00345">
    <property type="entry name" value="HTH_GNTR"/>
    <property type="match status" value="1"/>
</dbReference>
<dbReference type="Gene3D" id="1.10.10.10">
    <property type="entry name" value="Winged helix-like DNA-binding domain superfamily/Winged helix DNA-binding domain"/>
    <property type="match status" value="1"/>
</dbReference>
<gene>
    <name evidence="5" type="ORF">H8707_13635</name>
</gene>
<dbReference type="CDD" id="cd07377">
    <property type="entry name" value="WHTH_GntR"/>
    <property type="match status" value="1"/>
</dbReference>
<organism evidence="5 6">
    <name type="scientific">Paratissierella segnis</name>
    <dbReference type="NCBI Taxonomy" id="2763679"/>
    <lineage>
        <taxon>Bacteria</taxon>
        <taxon>Bacillati</taxon>
        <taxon>Bacillota</taxon>
        <taxon>Tissierellia</taxon>
        <taxon>Tissierellales</taxon>
        <taxon>Tissierellaceae</taxon>
        <taxon>Paratissierella</taxon>
    </lineage>
</organism>
<evidence type="ECO:0000256" key="3">
    <source>
        <dbReference type="ARBA" id="ARBA00023163"/>
    </source>
</evidence>
<dbReference type="Proteomes" id="UP000601171">
    <property type="component" value="Unassembled WGS sequence"/>
</dbReference>
<dbReference type="InterPro" id="IPR036390">
    <property type="entry name" value="WH_DNA-bd_sf"/>
</dbReference>
<proteinExistence type="predicted"/>
<dbReference type="SUPFAM" id="SSF48008">
    <property type="entry name" value="GntR ligand-binding domain-like"/>
    <property type="match status" value="1"/>
</dbReference>
<sequence>MGTLKNIDISQYNNIQPLSERVYVAIKSAILSGELSPGEQLLEVSVGKHFGVSRTPVRNALLRLEDEVFIEAIPRKGLVVRNIRAIDGYYIYDLAIALETRSTFLAANNRNKMQLDKIKHYCEKIEAIDVSENMHIADIEYRKLNLEFHVAIAEASDNHYLINSIKDVREKLLMFNTLQYNLDTESQFIRELTDNLVSHRNIYNAIVLQDGELASILMEKHLSYSQKNFNQITNDYTNAQPSELET</sequence>
<dbReference type="SMART" id="SM00895">
    <property type="entry name" value="FCD"/>
    <property type="match status" value="1"/>
</dbReference>
<dbReference type="Pfam" id="PF07729">
    <property type="entry name" value="FCD"/>
    <property type="match status" value="1"/>
</dbReference>
<evidence type="ECO:0000313" key="5">
    <source>
        <dbReference type="EMBL" id="MBC8589257.1"/>
    </source>
</evidence>
<dbReference type="GO" id="GO:0003700">
    <property type="term" value="F:DNA-binding transcription factor activity"/>
    <property type="evidence" value="ECO:0007669"/>
    <property type="project" value="InterPro"/>
</dbReference>
<feature type="domain" description="HTH gntR-type" evidence="4">
    <location>
        <begin position="16"/>
        <end position="83"/>
    </location>
</feature>
<keyword evidence="6" id="KW-1185">Reference proteome</keyword>